<evidence type="ECO:0000313" key="2">
    <source>
        <dbReference type="Proteomes" id="UP000576209"/>
    </source>
</evidence>
<keyword evidence="2" id="KW-1185">Reference proteome</keyword>
<dbReference type="AlphaFoldDB" id="A0A840E3S1"/>
<accession>A0A840E3S1</accession>
<dbReference type="PROSITE" id="PS51257">
    <property type="entry name" value="PROKAR_LIPOPROTEIN"/>
    <property type="match status" value="1"/>
</dbReference>
<dbReference type="Proteomes" id="UP000576209">
    <property type="component" value="Unassembled WGS sequence"/>
</dbReference>
<gene>
    <name evidence="1" type="ORF">GGR28_000928</name>
</gene>
<evidence type="ECO:0000313" key="1">
    <source>
        <dbReference type="EMBL" id="MBB4078315.1"/>
    </source>
</evidence>
<evidence type="ECO:0008006" key="3">
    <source>
        <dbReference type="Google" id="ProtNLM"/>
    </source>
</evidence>
<organism evidence="1 2">
    <name type="scientific">Neolewinella aquimaris</name>
    <dbReference type="NCBI Taxonomy" id="1835722"/>
    <lineage>
        <taxon>Bacteria</taxon>
        <taxon>Pseudomonadati</taxon>
        <taxon>Bacteroidota</taxon>
        <taxon>Saprospiria</taxon>
        <taxon>Saprospirales</taxon>
        <taxon>Lewinellaceae</taxon>
        <taxon>Neolewinella</taxon>
    </lineage>
</organism>
<comment type="caution">
    <text evidence="1">The sequence shown here is derived from an EMBL/GenBank/DDBJ whole genome shotgun (WGS) entry which is preliminary data.</text>
</comment>
<dbReference type="EMBL" id="JACIFF010000002">
    <property type="protein sequence ID" value="MBB4078315.1"/>
    <property type="molecule type" value="Genomic_DNA"/>
</dbReference>
<proteinExistence type="predicted"/>
<sequence>MTRTLTLLILLTVTLIASCKEEVIGPADSSPLERYYPLELNRPSYYRVDSIVLVNTVSGTRYDTARVEARETLVEQYAGADGSTIYRGERWERTSEEAPYTFKQTYTVTRRDRTVSRSEDNLTFVKLVLPIKEATGWDGNADFDEQRRVSVGGELLDVYNGWEYTYAAVGESLTLETGLVVDSAITVRQANVDNLIDLRQAYERYAPGFGLVERFIDARHTQCKVCCNGDTGSCVDLPWNDKAEKGYIIHQTLIGRE</sequence>
<protein>
    <recommendedName>
        <fullName evidence="3">Lipoprotein</fullName>
    </recommendedName>
</protein>
<name>A0A840E3S1_9BACT</name>
<reference evidence="1 2" key="1">
    <citation type="submission" date="2020-08" db="EMBL/GenBank/DDBJ databases">
        <title>Genomic Encyclopedia of Type Strains, Phase IV (KMG-IV): sequencing the most valuable type-strain genomes for metagenomic binning, comparative biology and taxonomic classification.</title>
        <authorList>
            <person name="Goeker M."/>
        </authorList>
    </citation>
    <scope>NUCLEOTIDE SEQUENCE [LARGE SCALE GENOMIC DNA]</scope>
    <source>
        <strain evidence="1 2">DSM 105137</strain>
    </source>
</reference>
<dbReference type="RefSeq" id="WP_183494568.1">
    <property type="nucleotide sequence ID" value="NZ_JACIFF010000002.1"/>
</dbReference>